<dbReference type="AlphaFoldDB" id="A0A5R8MN14"/>
<gene>
    <name evidence="1" type="ORF">FEI13_04985</name>
</gene>
<proteinExistence type="predicted"/>
<sequence length="106" mass="11758">MKPVSEPLQPCIRFFPDPLPAWLSLHLTVELPFREPYGLTMFRMSDRIGLGLSSIPAAFMPMTGENGAPVPTATRTLSASLDPSWLTILMRFAYADLTIHPSSDPR</sequence>
<evidence type="ECO:0000313" key="2">
    <source>
        <dbReference type="Proteomes" id="UP000306973"/>
    </source>
</evidence>
<protein>
    <submittedName>
        <fullName evidence="1">Uncharacterized protein</fullName>
    </submittedName>
</protein>
<name>A0A5R8MN14_9GAMM</name>
<comment type="caution">
    <text evidence="1">The sequence shown here is derived from an EMBL/GenBank/DDBJ whole genome shotgun (WGS) entry which is preliminary data.</text>
</comment>
<dbReference type="EMBL" id="VBUI01000005">
    <property type="protein sequence ID" value="TLF52644.1"/>
    <property type="molecule type" value="Genomic_DNA"/>
</dbReference>
<organism evidence="1 2">
    <name type="scientific">Halomonas urmiana</name>
    <dbReference type="NCBI Taxonomy" id="490901"/>
    <lineage>
        <taxon>Bacteria</taxon>
        <taxon>Pseudomonadati</taxon>
        <taxon>Pseudomonadota</taxon>
        <taxon>Gammaproteobacteria</taxon>
        <taxon>Oceanospirillales</taxon>
        <taxon>Halomonadaceae</taxon>
        <taxon>Halomonas</taxon>
    </lineage>
</organism>
<reference evidence="1 2" key="1">
    <citation type="journal article" date="2007" name="Int. J. Syst. Evol. Microbiol.">
        <title>Halomonas saccharevitans sp. nov., Halomonas arcis sp. nov. and Halomonas subterranea sp. nov., halophilic bacteria isolated from hypersaline environments of China.</title>
        <authorList>
            <person name="Xu X.W."/>
            <person name="Wu Y.H."/>
            <person name="Zhou Z."/>
            <person name="Wang C.S."/>
            <person name="Zhou Y.G."/>
            <person name="Zhang H.B."/>
            <person name="Wang Y."/>
            <person name="Wu M."/>
        </authorList>
    </citation>
    <scope>NUCLEOTIDE SEQUENCE [LARGE SCALE GENOMIC DNA]</scope>
    <source>
        <strain evidence="1 2">TBZ3</strain>
    </source>
</reference>
<keyword evidence="2" id="KW-1185">Reference proteome</keyword>
<accession>A0A5R8MN14</accession>
<evidence type="ECO:0000313" key="1">
    <source>
        <dbReference type="EMBL" id="TLF52644.1"/>
    </source>
</evidence>
<dbReference type="Proteomes" id="UP000306973">
    <property type="component" value="Unassembled WGS sequence"/>
</dbReference>